<organism evidence="1 2">
    <name type="scientific">Shouchella hunanensis</name>
    <dbReference type="NCBI Taxonomy" id="766894"/>
    <lineage>
        <taxon>Bacteria</taxon>
        <taxon>Bacillati</taxon>
        <taxon>Bacillota</taxon>
        <taxon>Bacilli</taxon>
        <taxon>Bacillales</taxon>
        <taxon>Bacillaceae</taxon>
        <taxon>Shouchella</taxon>
    </lineage>
</organism>
<gene>
    <name evidence="1" type="ORF">PQ477_11370</name>
</gene>
<protein>
    <recommendedName>
        <fullName evidence="3">Secreted protein</fullName>
    </recommendedName>
</protein>
<evidence type="ECO:0000313" key="2">
    <source>
        <dbReference type="Proteomes" id="UP001215143"/>
    </source>
</evidence>
<sequence>MNVSLIAAALTTAFGTIGSLISVCSLNCVLPNKLTSSADVKRSLDPSTIASIKSNKGFAAVLSASMAVLTPGTSPLYSSSLIASLSGVKNSTKASRTYSPRPSVKSTVIVVPSSETIPATSTS</sequence>
<reference evidence="1 2" key="1">
    <citation type="submission" date="2023-02" db="EMBL/GenBank/DDBJ databases">
        <authorList>
            <person name="Liu G."/>
        </authorList>
    </citation>
    <scope>NUCLEOTIDE SEQUENCE [LARGE SCALE GENOMIC DNA]</scope>
    <source>
        <strain evidence="1 2">DSM 23008</strain>
    </source>
</reference>
<evidence type="ECO:0000313" key="1">
    <source>
        <dbReference type="EMBL" id="WDF02124.1"/>
    </source>
</evidence>
<dbReference type="EMBL" id="CP117834">
    <property type="protein sequence ID" value="WDF02124.1"/>
    <property type="molecule type" value="Genomic_DNA"/>
</dbReference>
<dbReference type="Proteomes" id="UP001215143">
    <property type="component" value="Chromosome"/>
</dbReference>
<keyword evidence="2" id="KW-1185">Reference proteome</keyword>
<accession>A0ABY7W113</accession>
<evidence type="ECO:0008006" key="3">
    <source>
        <dbReference type="Google" id="ProtNLM"/>
    </source>
</evidence>
<name>A0ABY7W113_9BACI</name>
<proteinExistence type="predicted"/>